<reference evidence="1" key="1">
    <citation type="submission" date="2014-09" db="EMBL/GenBank/DDBJ databases">
        <authorList>
            <person name="Magalhaes I.L.F."/>
            <person name="Oliveira U."/>
            <person name="Santos F.R."/>
            <person name="Vidigal T.H.D.A."/>
            <person name="Brescovit A.D."/>
            <person name="Santos A.J."/>
        </authorList>
    </citation>
    <scope>NUCLEOTIDE SEQUENCE</scope>
    <source>
        <tissue evidence="1">Shoot tissue taken approximately 20 cm above the soil surface</tissue>
    </source>
</reference>
<dbReference type="AlphaFoldDB" id="A0A0A9AE37"/>
<name>A0A0A9AE37_ARUDO</name>
<reference evidence="1" key="2">
    <citation type="journal article" date="2015" name="Data Brief">
        <title>Shoot transcriptome of the giant reed, Arundo donax.</title>
        <authorList>
            <person name="Barrero R.A."/>
            <person name="Guerrero F.D."/>
            <person name="Moolhuijzen P."/>
            <person name="Goolsby J.A."/>
            <person name="Tidwell J."/>
            <person name="Bellgard S.E."/>
            <person name="Bellgard M.I."/>
        </authorList>
    </citation>
    <scope>NUCLEOTIDE SEQUENCE</scope>
    <source>
        <tissue evidence="1">Shoot tissue taken approximately 20 cm above the soil surface</tissue>
    </source>
</reference>
<proteinExistence type="predicted"/>
<accession>A0A0A9AE37</accession>
<organism evidence="1">
    <name type="scientific">Arundo donax</name>
    <name type="common">Giant reed</name>
    <name type="synonym">Donax arundinaceus</name>
    <dbReference type="NCBI Taxonomy" id="35708"/>
    <lineage>
        <taxon>Eukaryota</taxon>
        <taxon>Viridiplantae</taxon>
        <taxon>Streptophyta</taxon>
        <taxon>Embryophyta</taxon>
        <taxon>Tracheophyta</taxon>
        <taxon>Spermatophyta</taxon>
        <taxon>Magnoliopsida</taxon>
        <taxon>Liliopsida</taxon>
        <taxon>Poales</taxon>
        <taxon>Poaceae</taxon>
        <taxon>PACMAD clade</taxon>
        <taxon>Arundinoideae</taxon>
        <taxon>Arundineae</taxon>
        <taxon>Arundo</taxon>
    </lineage>
</organism>
<sequence>MKFGDRQLVLQVRAKVKTSKFQCPLIMTSTKTFKGRKTA</sequence>
<dbReference type="EMBL" id="GBRH01249752">
    <property type="protein sequence ID" value="JAD48143.1"/>
    <property type="molecule type" value="Transcribed_RNA"/>
</dbReference>
<evidence type="ECO:0000313" key="1">
    <source>
        <dbReference type="EMBL" id="JAD48143.1"/>
    </source>
</evidence>
<protein>
    <submittedName>
        <fullName evidence="1">Uncharacterized protein</fullName>
    </submittedName>
</protein>